<proteinExistence type="predicted"/>
<name>A0A0R1Q5J3_9LACO</name>
<dbReference type="Pfam" id="PF09338">
    <property type="entry name" value="Gly_reductase"/>
    <property type="match status" value="1"/>
</dbReference>
<dbReference type="InterPro" id="IPR015417">
    <property type="entry name" value="Gly_reductase_pB_sua/b"/>
</dbReference>
<dbReference type="Proteomes" id="UP000051155">
    <property type="component" value="Unassembled WGS sequence"/>
</dbReference>
<comment type="caution">
    <text evidence="1">The sequence shown here is derived from an EMBL/GenBank/DDBJ whole genome shotgun (WGS) entry which is preliminary data.</text>
</comment>
<dbReference type="InterPro" id="IPR031002">
    <property type="entry name" value="D_pro_red_PrdA"/>
</dbReference>
<keyword evidence="2" id="KW-1185">Reference proteome</keyword>
<evidence type="ECO:0000313" key="1">
    <source>
        <dbReference type="EMBL" id="KRL38132.1"/>
    </source>
</evidence>
<dbReference type="AlphaFoldDB" id="A0A0R1Q5J3"/>
<dbReference type="NCBIfam" id="TIGR04480">
    <property type="entry name" value="D_pro_red_PrdA"/>
    <property type="match status" value="1"/>
</dbReference>
<dbReference type="STRING" id="1423812.FD20_GL002080"/>
<dbReference type="GO" id="GO:0050002">
    <property type="term" value="F:D-proline reductase activity"/>
    <property type="evidence" value="ECO:0007669"/>
    <property type="project" value="InterPro"/>
</dbReference>
<dbReference type="PATRIC" id="fig|1423812.3.peg.2210"/>
<dbReference type="EMBL" id="AZEG01000006">
    <property type="protein sequence ID" value="KRL38132.1"/>
    <property type="molecule type" value="Genomic_DNA"/>
</dbReference>
<accession>A0A0R1Q5J3</accession>
<dbReference type="RefSeq" id="WP_057736355.1">
    <property type="nucleotide sequence ID" value="NZ_AZEG01000006.1"/>
</dbReference>
<organism evidence="1 2">
    <name type="scientific">Liquorilactobacillus uvarum DSM 19971</name>
    <dbReference type="NCBI Taxonomy" id="1423812"/>
    <lineage>
        <taxon>Bacteria</taxon>
        <taxon>Bacillati</taxon>
        <taxon>Bacillota</taxon>
        <taxon>Bacilli</taxon>
        <taxon>Lactobacillales</taxon>
        <taxon>Lactobacillaceae</taxon>
        <taxon>Liquorilactobacillus</taxon>
    </lineage>
</organism>
<gene>
    <name evidence="1" type="ORF">FD20_GL002080</name>
</gene>
<dbReference type="OrthoDB" id="3651437at2"/>
<protein>
    <submittedName>
        <fullName evidence="1">D-proline reductase</fullName>
    </submittedName>
</protein>
<sequence length="577" mass="62913">MSITQETLKKHMKDPAILCCLTQKGTVIGAEELEDPTIFPDMIESGLMEVTEDGLLIEDVVGKTLADDADALKSITADMLVEPVLPEIENKPVKPVTQKNKTAITDSTIKDNIHLEINELKGLSLDLPAGFSLGQIVDSGSSNETDETIEDIDKGELTHFEYKVNEVKIGHESSFENGVLTVNENKIADSLKIPLVKKVSIDVIKPEERHVYTETIMDVVPIATKVEGVLGEGTSNILKGAVFMLTGIDEAGIQIHEFGSSEGFLDEKMAFDRPGAADEKDIIIRVHVVIEENTGMERRGPFAAHSALDVIMQDVRDSLKKVRETPNATYHYQDIYRKGRPKVVLVKEIMGQGAMHDNVLMPTEPAGVLGGQKNVDLGNVPVVLTPNEVRDGGIHALTCIGPATKEMTRHYFREPLVHALADDEELNLMGVVFIGSPQVNDEKMYVSRRLGRTIGAMDVAGAIVTTEGFGNNHIDFAANIEAIGKQGVPVVGVSFCAYQGQLVVGNQYMDAMVEINKDAEGFENEIAAYSSIAEEDANRAILMLKTKMAGIPIEAPERKWDASIINANQTITNESVE</sequence>
<reference evidence="1 2" key="1">
    <citation type="journal article" date="2015" name="Genome Announc.">
        <title>Expanding the biotechnology potential of lactobacilli through comparative genomics of 213 strains and associated genera.</title>
        <authorList>
            <person name="Sun Z."/>
            <person name="Harris H.M."/>
            <person name="McCann A."/>
            <person name="Guo C."/>
            <person name="Argimon S."/>
            <person name="Zhang W."/>
            <person name="Yang X."/>
            <person name="Jeffery I.B."/>
            <person name="Cooney J.C."/>
            <person name="Kagawa T.F."/>
            <person name="Liu W."/>
            <person name="Song Y."/>
            <person name="Salvetti E."/>
            <person name="Wrobel A."/>
            <person name="Rasinkangas P."/>
            <person name="Parkhill J."/>
            <person name="Rea M.C."/>
            <person name="O'Sullivan O."/>
            <person name="Ritari J."/>
            <person name="Douillard F.P."/>
            <person name="Paul Ross R."/>
            <person name="Yang R."/>
            <person name="Briner A.E."/>
            <person name="Felis G.E."/>
            <person name="de Vos W.M."/>
            <person name="Barrangou R."/>
            <person name="Klaenhammer T.R."/>
            <person name="Caufield P.W."/>
            <person name="Cui Y."/>
            <person name="Zhang H."/>
            <person name="O'Toole P.W."/>
        </authorList>
    </citation>
    <scope>NUCLEOTIDE SEQUENCE [LARGE SCALE GENOMIC DNA]</scope>
    <source>
        <strain evidence="1 2">DSM 19971</strain>
    </source>
</reference>
<evidence type="ECO:0000313" key="2">
    <source>
        <dbReference type="Proteomes" id="UP000051155"/>
    </source>
</evidence>